<keyword evidence="5" id="KW-1185">Reference proteome</keyword>
<gene>
    <name evidence="4" type="ORF">HCU74_05925</name>
</gene>
<dbReference type="InterPro" id="IPR008207">
    <property type="entry name" value="Sig_transdc_His_kin_Hpt_dom"/>
</dbReference>
<feature type="domain" description="HPt" evidence="3">
    <location>
        <begin position="16"/>
        <end position="106"/>
    </location>
</feature>
<dbReference type="Gene3D" id="1.20.120.160">
    <property type="entry name" value="HPT domain"/>
    <property type="match status" value="1"/>
</dbReference>
<name>A0ABX1GCS8_9GAMM</name>
<dbReference type="RefSeq" id="WP_168449494.1">
    <property type="nucleotide sequence ID" value="NZ_JAAWWK010000002.1"/>
</dbReference>
<evidence type="ECO:0000256" key="1">
    <source>
        <dbReference type="ARBA" id="ARBA00023012"/>
    </source>
</evidence>
<reference evidence="4 5" key="1">
    <citation type="submission" date="2020-04" db="EMBL/GenBank/DDBJ databases">
        <authorList>
            <person name="Yoon J."/>
        </authorList>
    </citation>
    <scope>NUCLEOTIDE SEQUENCE [LARGE SCALE GENOMIC DNA]</scope>
    <source>
        <strain evidence="4 5">KMU-166</strain>
    </source>
</reference>
<protein>
    <recommendedName>
        <fullName evidence="3">HPt domain-containing protein</fullName>
    </recommendedName>
</protein>
<proteinExistence type="predicted"/>
<evidence type="ECO:0000313" key="4">
    <source>
        <dbReference type="EMBL" id="NKI16956.1"/>
    </source>
</evidence>
<keyword evidence="1" id="KW-0902">Two-component regulatory system</keyword>
<dbReference type="PROSITE" id="PS50894">
    <property type="entry name" value="HPT"/>
    <property type="match status" value="1"/>
</dbReference>
<comment type="caution">
    <text evidence="4">The sequence shown here is derived from an EMBL/GenBank/DDBJ whole genome shotgun (WGS) entry which is preliminary data.</text>
</comment>
<organism evidence="4 5">
    <name type="scientific">Spongiibacter thalassae</name>
    <dbReference type="NCBI Taxonomy" id="2721624"/>
    <lineage>
        <taxon>Bacteria</taxon>
        <taxon>Pseudomonadati</taxon>
        <taxon>Pseudomonadota</taxon>
        <taxon>Gammaproteobacteria</taxon>
        <taxon>Cellvibrionales</taxon>
        <taxon>Spongiibacteraceae</taxon>
        <taxon>Spongiibacter</taxon>
    </lineage>
</organism>
<evidence type="ECO:0000313" key="5">
    <source>
        <dbReference type="Proteomes" id="UP000765845"/>
    </source>
</evidence>
<dbReference type="Proteomes" id="UP000765845">
    <property type="component" value="Unassembled WGS sequence"/>
</dbReference>
<dbReference type="Pfam" id="PF01627">
    <property type="entry name" value="Hpt"/>
    <property type="match status" value="1"/>
</dbReference>
<dbReference type="EMBL" id="JAAWWK010000002">
    <property type="protein sequence ID" value="NKI16956.1"/>
    <property type="molecule type" value="Genomic_DNA"/>
</dbReference>
<feature type="modified residue" description="Phosphohistidine" evidence="2">
    <location>
        <position position="55"/>
    </location>
</feature>
<dbReference type="SUPFAM" id="SSF47226">
    <property type="entry name" value="Histidine-containing phosphotransfer domain, HPT domain"/>
    <property type="match status" value="1"/>
</dbReference>
<keyword evidence="2" id="KW-0597">Phosphoprotein</keyword>
<evidence type="ECO:0000256" key="2">
    <source>
        <dbReference type="PROSITE-ProRule" id="PRU00110"/>
    </source>
</evidence>
<dbReference type="InterPro" id="IPR036641">
    <property type="entry name" value="HPT_dom_sf"/>
</dbReference>
<accession>A0ABX1GCS8</accession>
<evidence type="ECO:0000259" key="3">
    <source>
        <dbReference type="PROSITE" id="PS50894"/>
    </source>
</evidence>
<sequence>MNAIDGSVLEELLQVMGEDLAGLVVAFEKDSLQRLSLIEAAAARGEADTVRSLAHTLKGGALGMGANSFARYCRGIELCGREAALANVDTELANARRSLREALSAINGWLSVQGCQKNDSLRFSK</sequence>